<gene>
    <name evidence="2" type="ORF">Aglo03_46270</name>
</gene>
<comment type="caution">
    <text evidence="2">The sequence shown here is derived from an EMBL/GenBank/DDBJ whole genome shotgun (WGS) entry which is preliminary data.</text>
</comment>
<sequence length="111" mass="11349">MPRYSLGRVSGSHSSVATNSSAPNPASTTKIPGHAVQRSTCPPMIGASIGPRPLTSINAEKKRAIAAPENRSRTAALAITTPAEAATPCANRSTTRGYTEGAMAQASELST</sequence>
<feature type="compositionally biased region" description="Polar residues" evidence="1">
    <location>
        <begin position="11"/>
        <end position="30"/>
    </location>
</feature>
<evidence type="ECO:0000313" key="3">
    <source>
        <dbReference type="Proteomes" id="UP001165042"/>
    </source>
</evidence>
<dbReference type="AlphaFoldDB" id="A0A9W6QMW4"/>
<feature type="region of interest" description="Disordered" evidence="1">
    <location>
        <begin position="1"/>
        <end position="53"/>
    </location>
</feature>
<accession>A0A9W6QMW4</accession>
<feature type="region of interest" description="Disordered" evidence="1">
    <location>
        <begin position="87"/>
        <end position="111"/>
    </location>
</feature>
<reference evidence="2" key="1">
    <citation type="submission" date="2023-02" db="EMBL/GenBank/DDBJ databases">
        <title>Actinokineospora globicatena NBRC 15670.</title>
        <authorList>
            <person name="Ichikawa N."/>
            <person name="Sato H."/>
            <person name="Tonouchi N."/>
        </authorList>
    </citation>
    <scope>NUCLEOTIDE SEQUENCE</scope>
    <source>
        <strain evidence="2">NBRC 15670</strain>
    </source>
</reference>
<evidence type="ECO:0000313" key="2">
    <source>
        <dbReference type="EMBL" id="GLW93811.1"/>
    </source>
</evidence>
<keyword evidence="3" id="KW-1185">Reference proteome</keyword>
<proteinExistence type="predicted"/>
<dbReference type="Proteomes" id="UP001165042">
    <property type="component" value="Unassembled WGS sequence"/>
</dbReference>
<evidence type="ECO:0000256" key="1">
    <source>
        <dbReference type="SAM" id="MobiDB-lite"/>
    </source>
</evidence>
<organism evidence="2 3">
    <name type="scientific">Actinokineospora globicatena</name>
    <dbReference type="NCBI Taxonomy" id="103729"/>
    <lineage>
        <taxon>Bacteria</taxon>
        <taxon>Bacillati</taxon>
        <taxon>Actinomycetota</taxon>
        <taxon>Actinomycetes</taxon>
        <taxon>Pseudonocardiales</taxon>
        <taxon>Pseudonocardiaceae</taxon>
        <taxon>Actinokineospora</taxon>
    </lineage>
</organism>
<protein>
    <submittedName>
        <fullName evidence="2">Uncharacterized protein</fullName>
    </submittedName>
</protein>
<name>A0A9W6QMW4_9PSEU</name>
<dbReference type="EMBL" id="BSSD01000007">
    <property type="protein sequence ID" value="GLW93811.1"/>
    <property type="molecule type" value="Genomic_DNA"/>
</dbReference>